<dbReference type="InterPro" id="IPR008949">
    <property type="entry name" value="Isoprenoid_synthase_dom_sf"/>
</dbReference>
<accession>A0AAP9W096</accession>
<evidence type="ECO:0000313" key="3">
    <source>
        <dbReference type="Proteomes" id="UP000516316"/>
    </source>
</evidence>
<comment type="similarity">
    <text evidence="1">Belongs to the terpene synthase family.</text>
</comment>
<evidence type="ECO:0000256" key="1">
    <source>
        <dbReference type="RuleBase" id="RU366034"/>
    </source>
</evidence>
<dbReference type="PANTHER" id="PTHR35201">
    <property type="entry name" value="TERPENE SYNTHASE"/>
    <property type="match status" value="1"/>
</dbReference>
<keyword evidence="1" id="KW-0456">Lyase</keyword>
<dbReference type="Proteomes" id="UP000516316">
    <property type="component" value="Chromosome"/>
</dbReference>
<dbReference type="GO" id="GO:0046872">
    <property type="term" value="F:metal ion binding"/>
    <property type="evidence" value="ECO:0007669"/>
    <property type="project" value="UniProtKB-KW"/>
</dbReference>
<comment type="cofactor">
    <cofactor evidence="1">
        <name>Mg(2+)</name>
        <dbReference type="ChEBI" id="CHEBI:18420"/>
    </cofactor>
</comment>
<name>A0AAP9W096_9PSED</name>
<reference evidence="2 3" key="1">
    <citation type="submission" date="2020-09" db="EMBL/GenBank/DDBJ databases">
        <title>The Genome Sequence of Pseudomonas chlororaphis strain Qlu-1 - A phenazine-derivative-producing strain.</title>
        <authorList>
            <person name="Li L."/>
            <person name="Liu K."/>
        </authorList>
    </citation>
    <scope>NUCLEOTIDE SEQUENCE [LARGE SCALE GENOMIC DNA]</scope>
    <source>
        <strain evidence="3">qlu-1</strain>
    </source>
</reference>
<dbReference type="RefSeq" id="WP_101282461.1">
    <property type="nucleotide sequence ID" value="NZ_CP025309.1"/>
</dbReference>
<dbReference type="AlphaFoldDB" id="A0AAP9W096"/>
<dbReference type="InterPro" id="IPR034686">
    <property type="entry name" value="Terpene_cyclase-like_2"/>
</dbReference>
<dbReference type="SUPFAM" id="SSF48576">
    <property type="entry name" value="Terpenoid synthases"/>
    <property type="match status" value="1"/>
</dbReference>
<proteinExistence type="inferred from homology"/>
<dbReference type="Gene3D" id="1.10.600.10">
    <property type="entry name" value="Farnesyl Diphosphate Synthase"/>
    <property type="match status" value="1"/>
</dbReference>
<gene>
    <name evidence="2" type="ORF">HLB40_14730</name>
</gene>
<dbReference type="Pfam" id="PF19086">
    <property type="entry name" value="Terpene_syn_C_2"/>
    <property type="match status" value="1"/>
</dbReference>
<keyword evidence="1" id="KW-0479">Metal-binding</keyword>
<organism evidence="2 3">
    <name type="scientific">Pseudomonas chlororaphis</name>
    <dbReference type="NCBI Taxonomy" id="587753"/>
    <lineage>
        <taxon>Bacteria</taxon>
        <taxon>Pseudomonadati</taxon>
        <taxon>Pseudomonadota</taxon>
        <taxon>Gammaproteobacteria</taxon>
        <taxon>Pseudomonadales</taxon>
        <taxon>Pseudomonadaceae</taxon>
        <taxon>Pseudomonas</taxon>
    </lineage>
</organism>
<dbReference type="EC" id="4.2.3.-" evidence="1"/>
<dbReference type="EMBL" id="CP061079">
    <property type="protein sequence ID" value="QNR50722.1"/>
    <property type="molecule type" value="Genomic_DNA"/>
</dbReference>
<dbReference type="GO" id="GO:0010333">
    <property type="term" value="F:terpene synthase activity"/>
    <property type="evidence" value="ECO:0007669"/>
    <property type="project" value="InterPro"/>
</dbReference>
<keyword evidence="1" id="KW-0460">Magnesium</keyword>
<protein>
    <recommendedName>
        <fullName evidence="1">Terpene synthase</fullName>
        <ecNumber evidence="1">4.2.3.-</ecNumber>
    </recommendedName>
</protein>
<sequence length="367" mass="41968">MEMSSVIQMSASYNPFKEPRIHPKTDEADAKATAFGERYELYWDTAQKDRILHQFCGGLAGYLFPDASEDLLQIAADFSMFAFAWDDQYCDEGPERDVILELSRSSFRLLRTIESLETVVYPEDNYAMALRDISLRVRKHTNTYQYLLWVDSLRNWFYMEQFKTAHVQRGVLSNLSEYCNTRMYSGASLSYIHLNHIVAQLDFSSDMLADRRVYALTEITQVAANWASDLFAFRKEAARSPDGNNAVNVISREYGCSMHEGFDIANRMLDRMINRFVVLRDEVLKSEHHPLVPQFIDVLETYIVGCIAWCQIATRYLFVGGTDNGEAVFASPGFTQSSSDVSTEPLPIPSIAWWWHVGEPTGPSRLS</sequence>
<dbReference type="PANTHER" id="PTHR35201:SF4">
    <property type="entry name" value="BETA-PINACENE SYNTHASE-RELATED"/>
    <property type="match status" value="1"/>
</dbReference>
<evidence type="ECO:0000313" key="2">
    <source>
        <dbReference type="EMBL" id="QNR50722.1"/>
    </source>
</evidence>